<evidence type="ECO:0000313" key="4">
    <source>
        <dbReference type="EMBL" id="RNI32103.1"/>
    </source>
</evidence>
<keyword evidence="5" id="KW-1185">Reference proteome</keyword>
<name>A0A3M9N4G8_9BACT</name>
<feature type="chain" id="PRO_5018126816" description="Glycosyl hydrolase-like 10 domain-containing protein" evidence="2">
    <location>
        <begin position="22"/>
        <end position="521"/>
    </location>
</feature>
<keyword evidence="1 2" id="KW-0732">Signal</keyword>
<dbReference type="OrthoDB" id="9773203at2"/>
<comment type="caution">
    <text evidence="4">The sequence shown here is derived from an EMBL/GenBank/DDBJ whole genome shotgun (WGS) entry which is preliminary data.</text>
</comment>
<dbReference type="SUPFAM" id="SSF51445">
    <property type="entry name" value="(Trans)glycosidases"/>
    <property type="match status" value="1"/>
</dbReference>
<dbReference type="Gene3D" id="3.20.20.80">
    <property type="entry name" value="Glycosidases"/>
    <property type="match status" value="1"/>
</dbReference>
<dbReference type="Proteomes" id="UP000267223">
    <property type="component" value="Unassembled WGS sequence"/>
</dbReference>
<dbReference type="Pfam" id="PF02638">
    <property type="entry name" value="GHL10"/>
    <property type="match status" value="1"/>
</dbReference>
<dbReference type="InterPro" id="IPR003790">
    <property type="entry name" value="GHL10"/>
</dbReference>
<feature type="domain" description="Glycosyl hydrolase-like 10" evidence="3">
    <location>
        <begin position="26"/>
        <end position="333"/>
    </location>
</feature>
<sequence length="521" mass="60987">MKKLFCFFSFLVLFFFQKSFAQSKYEFRGVWVATVGNIDFPSSKFLSTEAQKAEFIKLVEMNKRNGMNALIVQIRPASDAFYPSEYEPWSEFLTGKQGMPPNPYYDPLKFMITETHKRGMEFHAWMNPYRAVFNIFKSSVSPTHITKLHPEWFVTYGQTKYFDPGNKEAQKFVENVVRDVVKRYDIDAIHFDDYFYPYRIAGKEFPDTASFRKYGNGMGLSDWRRSNVDSIIRQLSVAIKEENKHCKFGISPFGVWRNIADDPDGSDTKAGVTNYDDLYADILLWLKNKWIDYVVPQLYWEISQKVVGFKVLTDWWARHAYGRQLYIGQGVYRSLEPRSYAWKNKNELPDQIKFLRQYAGIQGSVYFSSTTFKSNPNGWSDSLRNYYYKYPAIVPPMPWIDSLKPIPPVLSFDSSKSSLYSTSIDLYFRDTIKNDLINRYVIYQFNDLDSLNQNDPKNIKEIILSGNNFYHFIFDAPDSQKEIVIAASALTKTNNESALTRYIYLERNADKWEIMDVVDNK</sequence>
<evidence type="ECO:0000313" key="5">
    <source>
        <dbReference type="Proteomes" id="UP000267223"/>
    </source>
</evidence>
<evidence type="ECO:0000259" key="3">
    <source>
        <dbReference type="Pfam" id="PF02638"/>
    </source>
</evidence>
<reference evidence="4 5" key="1">
    <citation type="submission" date="2018-11" db="EMBL/GenBank/DDBJ databases">
        <title>Draft genome sequence of Ferruginibacter sp. BO-59.</title>
        <authorList>
            <person name="Im W.T."/>
        </authorList>
    </citation>
    <scope>NUCLEOTIDE SEQUENCE [LARGE SCALE GENOMIC DNA]</scope>
    <source>
        <strain evidence="4 5">BO-59</strain>
    </source>
</reference>
<evidence type="ECO:0000256" key="2">
    <source>
        <dbReference type="SAM" id="SignalP"/>
    </source>
</evidence>
<dbReference type="PANTHER" id="PTHR43405:SF1">
    <property type="entry name" value="GLYCOSYL HYDROLASE DIGH"/>
    <property type="match status" value="1"/>
</dbReference>
<dbReference type="InterPro" id="IPR052177">
    <property type="entry name" value="Divisome_Glycosyl_Hydrolase"/>
</dbReference>
<evidence type="ECO:0000256" key="1">
    <source>
        <dbReference type="ARBA" id="ARBA00022729"/>
    </source>
</evidence>
<dbReference type="RefSeq" id="WP_123122661.1">
    <property type="nucleotide sequence ID" value="NZ_RJJR01000028.1"/>
</dbReference>
<proteinExistence type="predicted"/>
<accession>A0A3M9N4G8</accession>
<dbReference type="AlphaFoldDB" id="A0A3M9N4G8"/>
<feature type="signal peptide" evidence="2">
    <location>
        <begin position="1"/>
        <end position="21"/>
    </location>
</feature>
<gene>
    <name evidence="4" type="ORF">EFY79_20650</name>
</gene>
<dbReference type="InterPro" id="IPR017853">
    <property type="entry name" value="GH"/>
</dbReference>
<dbReference type="EMBL" id="RJJR01000028">
    <property type="protein sequence ID" value="RNI32103.1"/>
    <property type="molecule type" value="Genomic_DNA"/>
</dbReference>
<protein>
    <recommendedName>
        <fullName evidence="3">Glycosyl hydrolase-like 10 domain-containing protein</fullName>
    </recommendedName>
</protein>
<dbReference type="PANTHER" id="PTHR43405">
    <property type="entry name" value="GLYCOSYL HYDROLASE DIGH"/>
    <property type="match status" value="1"/>
</dbReference>
<organism evidence="4 5">
    <name type="scientific">Hanamia caeni</name>
    <dbReference type="NCBI Taxonomy" id="2294116"/>
    <lineage>
        <taxon>Bacteria</taxon>
        <taxon>Pseudomonadati</taxon>
        <taxon>Bacteroidota</taxon>
        <taxon>Chitinophagia</taxon>
        <taxon>Chitinophagales</taxon>
        <taxon>Chitinophagaceae</taxon>
        <taxon>Hanamia</taxon>
    </lineage>
</organism>